<evidence type="ECO:0000256" key="2">
    <source>
        <dbReference type="ARBA" id="ARBA00022692"/>
    </source>
</evidence>
<keyword evidence="3 5" id="KW-1133">Transmembrane helix</keyword>
<keyword evidence="4 5" id="KW-0472">Membrane</keyword>
<reference evidence="6" key="3">
    <citation type="submission" date="2025-09" db="UniProtKB">
        <authorList>
            <consortium name="Ensembl"/>
        </authorList>
    </citation>
    <scope>IDENTIFICATION</scope>
</reference>
<dbReference type="AlphaFoldDB" id="A0A3P8WNU4"/>
<dbReference type="STRING" id="244447.ENSCSEP00000029123"/>
<dbReference type="PANTHER" id="PTHR19282">
    <property type="entry name" value="TETRASPANIN"/>
    <property type="match status" value="1"/>
</dbReference>
<dbReference type="GO" id="GO:0016020">
    <property type="term" value="C:membrane"/>
    <property type="evidence" value="ECO:0007669"/>
    <property type="project" value="UniProtKB-SubCell"/>
</dbReference>
<evidence type="ECO:0000256" key="1">
    <source>
        <dbReference type="ARBA" id="ARBA00004141"/>
    </source>
</evidence>
<dbReference type="Ensembl" id="ENSCSET00000029524.1">
    <property type="protein sequence ID" value="ENSCSEP00000029123.1"/>
    <property type="gene ID" value="ENSCSEG00000018642.1"/>
</dbReference>
<dbReference type="Pfam" id="PF00335">
    <property type="entry name" value="Tetraspanin"/>
    <property type="match status" value="1"/>
</dbReference>
<accession>A0A3P8WNU4</accession>
<dbReference type="InParanoid" id="A0A3P8WNU4"/>
<evidence type="ECO:0000313" key="7">
    <source>
        <dbReference type="Proteomes" id="UP000265120"/>
    </source>
</evidence>
<evidence type="ECO:0000256" key="4">
    <source>
        <dbReference type="ARBA" id="ARBA00023136"/>
    </source>
</evidence>
<sequence length="301" mass="33561">MYIRSAFILKATVRLPELPLSIIHTCASRAARSGPTCCSPTTSTSRKEELLIQHSCTSPVFNLRIERHTRLKTILRQFFTKMGCNGFTCSKHSLCALNILYIMVSLLMIGIAAWGKWFGLVSSFQVVGGVIGVGVFLFFVAMAGLIGAMKHHQVLLFFYMTILSIVFIVQFSVSSACLAITKEQQDHLLEVGWNNSESTQRDVEKSINCCGFKHVDPNGTCAADCFPNHTCLPCADKIQEHTGKVLHLVGVVALSFSFTEVSVLNTHCLVLFVFLFFFSHHIVCETVKKKKKNTNFLKKQK</sequence>
<feature type="transmembrane region" description="Helical" evidence="5">
    <location>
        <begin position="95"/>
        <end position="114"/>
    </location>
</feature>
<dbReference type="GeneTree" id="ENSGT00940000157010"/>
<dbReference type="InterPro" id="IPR018499">
    <property type="entry name" value="Tetraspanin/Peripherin"/>
</dbReference>
<keyword evidence="7" id="KW-1185">Reference proteome</keyword>
<keyword evidence="2 5" id="KW-0812">Transmembrane</keyword>
<comment type="subcellular location">
    <subcellularLocation>
        <location evidence="1">Membrane</location>
        <topology evidence="1">Multi-pass membrane protein</topology>
    </subcellularLocation>
</comment>
<proteinExistence type="predicted"/>
<evidence type="ECO:0000313" key="6">
    <source>
        <dbReference type="Ensembl" id="ENSCSEP00000029123.1"/>
    </source>
</evidence>
<feature type="transmembrane region" description="Helical" evidence="5">
    <location>
        <begin position="156"/>
        <end position="181"/>
    </location>
</feature>
<feature type="transmembrane region" description="Helical" evidence="5">
    <location>
        <begin position="126"/>
        <end position="149"/>
    </location>
</feature>
<dbReference type="Proteomes" id="UP000265120">
    <property type="component" value="Chromosome 18"/>
</dbReference>
<organism evidence="6 7">
    <name type="scientific">Cynoglossus semilaevis</name>
    <name type="common">Tongue sole</name>
    <dbReference type="NCBI Taxonomy" id="244447"/>
    <lineage>
        <taxon>Eukaryota</taxon>
        <taxon>Metazoa</taxon>
        <taxon>Chordata</taxon>
        <taxon>Craniata</taxon>
        <taxon>Vertebrata</taxon>
        <taxon>Euteleostomi</taxon>
        <taxon>Actinopterygii</taxon>
        <taxon>Neopterygii</taxon>
        <taxon>Teleostei</taxon>
        <taxon>Neoteleostei</taxon>
        <taxon>Acanthomorphata</taxon>
        <taxon>Carangaria</taxon>
        <taxon>Pleuronectiformes</taxon>
        <taxon>Pleuronectoidei</taxon>
        <taxon>Cynoglossidae</taxon>
        <taxon>Cynoglossinae</taxon>
        <taxon>Cynoglossus</taxon>
    </lineage>
</organism>
<dbReference type="PRINTS" id="PR00259">
    <property type="entry name" value="TMFOUR"/>
</dbReference>
<evidence type="ECO:0000256" key="3">
    <source>
        <dbReference type="ARBA" id="ARBA00022989"/>
    </source>
</evidence>
<evidence type="ECO:0000256" key="5">
    <source>
        <dbReference type="SAM" id="Phobius"/>
    </source>
</evidence>
<name>A0A3P8WNU4_CYNSE</name>
<reference evidence="6 7" key="1">
    <citation type="journal article" date="2014" name="Nat. Genet.">
        <title>Whole-genome sequence of a flatfish provides insights into ZW sex chromosome evolution and adaptation to a benthic lifestyle.</title>
        <authorList>
            <person name="Chen S."/>
            <person name="Zhang G."/>
            <person name="Shao C."/>
            <person name="Huang Q."/>
            <person name="Liu G."/>
            <person name="Zhang P."/>
            <person name="Song W."/>
            <person name="An N."/>
            <person name="Chalopin D."/>
            <person name="Volff J.N."/>
            <person name="Hong Y."/>
            <person name="Li Q."/>
            <person name="Sha Z."/>
            <person name="Zhou H."/>
            <person name="Xie M."/>
            <person name="Yu Q."/>
            <person name="Liu Y."/>
            <person name="Xiang H."/>
            <person name="Wang N."/>
            <person name="Wu K."/>
            <person name="Yang C."/>
            <person name="Zhou Q."/>
            <person name="Liao X."/>
            <person name="Yang L."/>
            <person name="Hu Q."/>
            <person name="Zhang J."/>
            <person name="Meng L."/>
            <person name="Jin L."/>
            <person name="Tian Y."/>
            <person name="Lian J."/>
            <person name="Yang J."/>
            <person name="Miao G."/>
            <person name="Liu S."/>
            <person name="Liang Z."/>
            <person name="Yan F."/>
            <person name="Li Y."/>
            <person name="Sun B."/>
            <person name="Zhang H."/>
            <person name="Zhang J."/>
            <person name="Zhu Y."/>
            <person name="Du M."/>
            <person name="Zhao Y."/>
            <person name="Schartl M."/>
            <person name="Tang Q."/>
            <person name="Wang J."/>
        </authorList>
    </citation>
    <scope>NUCLEOTIDE SEQUENCE</scope>
</reference>
<feature type="transmembrane region" description="Helical" evidence="5">
    <location>
        <begin position="264"/>
        <end position="283"/>
    </location>
</feature>
<protein>
    <submittedName>
        <fullName evidence="6">Tetraspanin 13b</fullName>
    </submittedName>
</protein>
<reference evidence="6" key="2">
    <citation type="submission" date="2025-08" db="UniProtKB">
        <authorList>
            <consortium name="Ensembl"/>
        </authorList>
    </citation>
    <scope>IDENTIFICATION</scope>
</reference>
<dbReference type="PANTHER" id="PTHR19282:SF203">
    <property type="entry name" value="TETRASPANIN-13"/>
    <property type="match status" value="1"/>
</dbReference>